<dbReference type="Proteomes" id="UP000507222">
    <property type="component" value="Unassembled WGS sequence"/>
</dbReference>
<evidence type="ECO:0000256" key="7">
    <source>
        <dbReference type="ARBA" id="ARBA00023008"/>
    </source>
</evidence>
<feature type="domain" description="Copper amine oxidase N3-terminal" evidence="16">
    <location>
        <begin position="124"/>
        <end position="219"/>
    </location>
</feature>
<comment type="cofactor">
    <cofactor evidence="1">
        <name>Cu cation</name>
        <dbReference type="ChEBI" id="CHEBI:23378"/>
    </cofactor>
</comment>
<dbReference type="AlphaFoldDB" id="A0A6J5TDQ1"/>
<dbReference type="GO" id="GO:0005507">
    <property type="term" value="F:copper ion binding"/>
    <property type="evidence" value="ECO:0007669"/>
    <property type="project" value="InterPro"/>
</dbReference>
<feature type="domain" description="Copper amine oxidase N2-terminal" evidence="15">
    <location>
        <begin position="29"/>
        <end position="113"/>
    </location>
</feature>
<comment type="cofactor">
    <cofactor evidence="12">
        <name>Cu cation</name>
        <dbReference type="ChEBI" id="CHEBI:23378"/>
    </cofactor>
    <text evidence="12">Contains 1 topaquinone per subunit.</text>
</comment>
<evidence type="ECO:0000256" key="13">
    <source>
        <dbReference type="SAM" id="SignalP"/>
    </source>
</evidence>
<evidence type="ECO:0000256" key="10">
    <source>
        <dbReference type="PIRSR" id="PIRSR600269-50"/>
    </source>
</evidence>
<feature type="chain" id="PRO_5027117665" description="Amine oxidase" evidence="13">
    <location>
        <begin position="25"/>
        <end position="675"/>
    </location>
</feature>
<evidence type="ECO:0000256" key="4">
    <source>
        <dbReference type="ARBA" id="ARBA00022723"/>
    </source>
</evidence>
<evidence type="ECO:0000259" key="14">
    <source>
        <dbReference type="Pfam" id="PF01179"/>
    </source>
</evidence>
<keyword evidence="8" id="KW-1015">Disulfide bond</keyword>
<feature type="signal peptide" evidence="13">
    <location>
        <begin position="1"/>
        <end position="24"/>
    </location>
</feature>
<organism evidence="17 18">
    <name type="scientific">Prunus armeniaca</name>
    <name type="common">Apricot</name>
    <name type="synonym">Armeniaca vulgaris</name>
    <dbReference type="NCBI Taxonomy" id="36596"/>
    <lineage>
        <taxon>Eukaryota</taxon>
        <taxon>Viridiplantae</taxon>
        <taxon>Streptophyta</taxon>
        <taxon>Embryophyta</taxon>
        <taxon>Tracheophyta</taxon>
        <taxon>Spermatophyta</taxon>
        <taxon>Magnoliopsida</taxon>
        <taxon>eudicotyledons</taxon>
        <taxon>Gunneridae</taxon>
        <taxon>Pentapetalae</taxon>
        <taxon>rosids</taxon>
        <taxon>fabids</taxon>
        <taxon>Rosales</taxon>
        <taxon>Rosaceae</taxon>
        <taxon>Amygdaloideae</taxon>
        <taxon>Amygdaleae</taxon>
        <taxon>Prunus</taxon>
    </lineage>
</organism>
<evidence type="ECO:0000256" key="11">
    <source>
        <dbReference type="PIRSR" id="PIRSR600269-51"/>
    </source>
</evidence>
<proteinExistence type="inferred from homology"/>
<evidence type="ECO:0000256" key="1">
    <source>
        <dbReference type="ARBA" id="ARBA00001935"/>
    </source>
</evidence>
<dbReference type="InterPro" id="IPR015798">
    <property type="entry name" value="Cu_amine_oxidase_C"/>
</dbReference>
<dbReference type="InterPro" id="IPR015802">
    <property type="entry name" value="Cu_amine_oxidase_N3"/>
</dbReference>
<keyword evidence="4 12" id="KW-0479">Metal-binding</keyword>
<dbReference type="EC" id="1.4.3.-" evidence="12"/>
<dbReference type="InterPro" id="IPR049948">
    <property type="entry name" value="Cu_Am_ox_TPQ-bd"/>
</dbReference>
<dbReference type="GO" id="GO:0048038">
    <property type="term" value="F:quinone binding"/>
    <property type="evidence" value="ECO:0007669"/>
    <property type="project" value="InterPro"/>
</dbReference>
<dbReference type="FunFam" id="2.70.98.20:FF:000004">
    <property type="entry name" value="Amine oxidase"/>
    <property type="match status" value="1"/>
</dbReference>
<dbReference type="InterPro" id="IPR016182">
    <property type="entry name" value="Cu_amine_oxidase_N-reg"/>
</dbReference>
<evidence type="ECO:0000256" key="9">
    <source>
        <dbReference type="ARBA" id="ARBA00048032"/>
    </source>
</evidence>
<name>A0A6J5TDQ1_PRUAR</name>
<comment type="catalytic activity">
    <reaction evidence="9">
        <text>a primary methyl amine + O2 + H2O = an aldehyde + H2O2 + NH4(+)</text>
        <dbReference type="Rhea" id="RHEA:16153"/>
        <dbReference type="ChEBI" id="CHEBI:15377"/>
        <dbReference type="ChEBI" id="CHEBI:15379"/>
        <dbReference type="ChEBI" id="CHEBI:16240"/>
        <dbReference type="ChEBI" id="CHEBI:17478"/>
        <dbReference type="ChEBI" id="CHEBI:28938"/>
        <dbReference type="ChEBI" id="CHEBI:228804"/>
        <dbReference type="EC" id="1.4.3.21"/>
    </reaction>
</comment>
<evidence type="ECO:0000313" key="17">
    <source>
        <dbReference type="EMBL" id="CAB4261502.1"/>
    </source>
</evidence>
<dbReference type="Gene3D" id="2.70.98.20">
    <property type="entry name" value="Copper amine oxidase, catalytic domain"/>
    <property type="match status" value="1"/>
</dbReference>
<evidence type="ECO:0000256" key="3">
    <source>
        <dbReference type="ARBA" id="ARBA00011738"/>
    </source>
</evidence>
<comment type="subunit">
    <text evidence="3">Homodimer.</text>
</comment>
<dbReference type="PANTHER" id="PTHR10638">
    <property type="entry name" value="COPPER AMINE OXIDASE"/>
    <property type="match status" value="1"/>
</dbReference>
<comment type="similarity">
    <text evidence="2 12">Belongs to the copper/topaquinone oxidase family.</text>
</comment>
<dbReference type="Gene3D" id="3.10.450.40">
    <property type="match status" value="2"/>
</dbReference>
<keyword evidence="6 12" id="KW-0560">Oxidoreductase</keyword>
<reference evidence="17 18" key="1">
    <citation type="submission" date="2020-05" db="EMBL/GenBank/DDBJ databases">
        <authorList>
            <person name="Campoy J."/>
            <person name="Schneeberger K."/>
            <person name="Spophaly S."/>
        </authorList>
    </citation>
    <scope>NUCLEOTIDE SEQUENCE [LARGE SCALE GENOMIC DNA]</scope>
    <source>
        <strain evidence="17">PruArmRojPasFocal</strain>
    </source>
</reference>
<dbReference type="InterPro" id="IPR015800">
    <property type="entry name" value="Cu_amine_oxidase_N2"/>
</dbReference>
<evidence type="ECO:0000256" key="6">
    <source>
        <dbReference type="ARBA" id="ARBA00023002"/>
    </source>
</evidence>
<feature type="domain" description="Copper amine oxidase catalytic" evidence="14">
    <location>
        <begin position="250"/>
        <end position="656"/>
    </location>
</feature>
<evidence type="ECO:0000259" key="15">
    <source>
        <dbReference type="Pfam" id="PF02727"/>
    </source>
</evidence>
<dbReference type="Pfam" id="PF02727">
    <property type="entry name" value="Cu_amine_oxidN2"/>
    <property type="match status" value="1"/>
</dbReference>
<dbReference type="InterPro" id="IPR036460">
    <property type="entry name" value="Cu_amine_oxidase_C_sf"/>
</dbReference>
<feature type="modified residue" description="2',4',5'-topaquinone" evidence="11">
    <location>
        <position position="409"/>
    </location>
</feature>
<evidence type="ECO:0000256" key="8">
    <source>
        <dbReference type="ARBA" id="ARBA00023157"/>
    </source>
</evidence>
<gene>
    <name evidence="17" type="ORF">CURHAP_LOCUS220</name>
</gene>
<dbReference type="SUPFAM" id="SSF49998">
    <property type="entry name" value="Amine oxidase catalytic domain"/>
    <property type="match status" value="1"/>
</dbReference>
<dbReference type="GO" id="GO:0009308">
    <property type="term" value="P:amine metabolic process"/>
    <property type="evidence" value="ECO:0007669"/>
    <property type="project" value="UniProtKB-UniRule"/>
</dbReference>
<dbReference type="InterPro" id="IPR000269">
    <property type="entry name" value="Cu_amine_oxidase"/>
</dbReference>
<comment type="PTM">
    <text evidence="11 12">Topaquinone (TPQ) is generated by copper-dependent autoxidation of a specific tyrosyl residue.</text>
</comment>
<dbReference type="EMBL" id="CAEKDK010000001">
    <property type="protein sequence ID" value="CAB4261502.1"/>
    <property type="molecule type" value="Genomic_DNA"/>
</dbReference>
<keyword evidence="13" id="KW-0732">Signal</keyword>
<protein>
    <recommendedName>
        <fullName evidence="12">Amine oxidase</fullName>
        <ecNumber evidence="12">1.4.3.-</ecNumber>
    </recommendedName>
</protein>
<evidence type="ECO:0000256" key="2">
    <source>
        <dbReference type="ARBA" id="ARBA00007983"/>
    </source>
</evidence>
<dbReference type="Pfam" id="PF02728">
    <property type="entry name" value="Cu_amine_oxidN3"/>
    <property type="match status" value="1"/>
</dbReference>
<evidence type="ECO:0000313" key="18">
    <source>
        <dbReference type="Proteomes" id="UP000507222"/>
    </source>
</evidence>
<evidence type="ECO:0000259" key="16">
    <source>
        <dbReference type="Pfam" id="PF02728"/>
    </source>
</evidence>
<keyword evidence="7 12" id="KW-0186">Copper</keyword>
<dbReference type="PROSITE" id="PS01164">
    <property type="entry name" value="COPPER_AMINE_OXID_1"/>
    <property type="match status" value="1"/>
</dbReference>
<dbReference type="FunFam" id="3.10.450.40:FF:000005">
    <property type="entry name" value="Amine oxidase"/>
    <property type="match status" value="1"/>
</dbReference>
<accession>A0A6J5TDQ1</accession>
<dbReference type="FunFam" id="3.10.450.40:FF:000012">
    <property type="entry name" value="Amine oxidase"/>
    <property type="match status" value="1"/>
</dbReference>
<dbReference type="PANTHER" id="PTHR10638:SF87">
    <property type="entry name" value="AMINE OXIDASE [COPPER-CONTAINING] ALPHA 2, PEROXISOMAL-RELATED"/>
    <property type="match status" value="1"/>
</dbReference>
<keyword evidence="5 10" id="KW-0801">TPQ</keyword>
<dbReference type="SUPFAM" id="SSF54416">
    <property type="entry name" value="Amine oxidase N-terminal region"/>
    <property type="match status" value="2"/>
</dbReference>
<dbReference type="Pfam" id="PF01179">
    <property type="entry name" value="Cu_amine_oxid"/>
    <property type="match status" value="1"/>
</dbReference>
<dbReference type="GO" id="GO:0008131">
    <property type="term" value="F:primary methylamine oxidase activity"/>
    <property type="evidence" value="ECO:0007669"/>
    <property type="project" value="UniProtKB-EC"/>
</dbReference>
<evidence type="ECO:0000256" key="12">
    <source>
        <dbReference type="RuleBase" id="RU000672"/>
    </source>
</evidence>
<feature type="active site" description="Proton acceptor" evidence="10">
    <location>
        <position position="321"/>
    </location>
</feature>
<evidence type="ECO:0000256" key="5">
    <source>
        <dbReference type="ARBA" id="ARBA00022772"/>
    </source>
</evidence>
<feature type="active site" description="Schiff-base intermediate with substrate; via topaquinone" evidence="10">
    <location>
        <position position="409"/>
    </location>
</feature>
<sequence length="675" mass="76318">MAPILAPTLLLVFSIFITFSPASCLTHHHPLDSLTPSEFTHVKTIVEKSYPVQTLSFQYVGLDEPEKSTLLSWQSKPTTTKFPPPRRALVVIRLNKQTLELIVDISARSVVSTIKVDNQHGYPLLNDEEQSAASELPFKYGPFIQSIKKRALNISEVVCTTFSVGWFGEAKTKRTTKLNCFYKEGSVNLYVRPVEGITVVVDLEEQKIVEYKDRFVVPVPKAEGTEYQAANQKPPFGPKLNGAPVVSAEKGFKLDGNTVRWANWAFHLGFDVRTGVIISQASIYDLEKHKYRRVLYRGFVSELFVPYMDPTEEWYYKTFFDCGEFGFGLSTVPLQPLTDCPANAQFMDAYYAGQDGTPVKISNAYCIFERHAGNILWRHTEVTIPDIEITEVRAEVTLVVRMVSTIGNYDYIIDWEFKPSGSIKMEVGLTGVLEIGAVTYTHNDQIHEEVYGTLVADNSIAVNHDHFLTYHLDLDVDGEANSFVKNKFVTKRVTDKSIPRKSYWNIVSETAKTEADARLHLGLTPADLVVVNPNKKTKPGNPFGYRLVPGSVAGPLLVEDDYPQIRGAFTKYNVWITPYNKSEKWAGGKYVDQSRGGDTLDVWSQRNRQIENKDIVLWYTIGFHHNPCQEDFPMMPTLSGGFELRPTNFFESSPVLKVRTIPHKHVNWPNCTTKN</sequence>